<keyword evidence="9" id="KW-1185">Reference proteome</keyword>
<organism evidence="8 9">
    <name type="scientific">Sporocytophaga myxococcoides</name>
    <dbReference type="NCBI Taxonomy" id="153721"/>
    <lineage>
        <taxon>Bacteria</taxon>
        <taxon>Pseudomonadati</taxon>
        <taxon>Bacteroidota</taxon>
        <taxon>Cytophagia</taxon>
        <taxon>Cytophagales</taxon>
        <taxon>Cytophagaceae</taxon>
        <taxon>Sporocytophaga</taxon>
    </lineage>
</organism>
<dbReference type="GO" id="GO:0046872">
    <property type="term" value="F:metal ion binding"/>
    <property type="evidence" value="ECO:0007669"/>
    <property type="project" value="UniProtKB-KW"/>
</dbReference>
<dbReference type="CDD" id="cd07331">
    <property type="entry name" value="M48C_Oma1_like"/>
    <property type="match status" value="1"/>
</dbReference>
<dbReference type="GO" id="GO:0016020">
    <property type="term" value="C:membrane"/>
    <property type="evidence" value="ECO:0007669"/>
    <property type="project" value="TreeGrafter"/>
</dbReference>
<dbReference type="Gene3D" id="3.30.2010.10">
    <property type="entry name" value="Metalloproteases ('zincins'), catalytic domain"/>
    <property type="match status" value="1"/>
</dbReference>
<accession>A0A098LB43</accession>
<dbReference type="AlphaFoldDB" id="A0A098LB43"/>
<feature type="domain" description="Peptidase M48" evidence="7">
    <location>
        <begin position="76"/>
        <end position="256"/>
    </location>
</feature>
<evidence type="ECO:0000256" key="3">
    <source>
        <dbReference type="ARBA" id="ARBA00022801"/>
    </source>
</evidence>
<keyword evidence="4 6" id="KW-0862">Zinc</keyword>
<dbReference type="Proteomes" id="UP000030185">
    <property type="component" value="Unassembled WGS sequence"/>
</dbReference>
<dbReference type="GO" id="GO:0004222">
    <property type="term" value="F:metalloendopeptidase activity"/>
    <property type="evidence" value="ECO:0007669"/>
    <property type="project" value="InterPro"/>
</dbReference>
<keyword evidence="1 6" id="KW-0645">Protease</keyword>
<comment type="cofactor">
    <cofactor evidence="6">
        <name>Zn(2+)</name>
        <dbReference type="ChEBI" id="CHEBI:29105"/>
    </cofactor>
    <text evidence="6">Binds 1 zinc ion per subunit.</text>
</comment>
<keyword evidence="3 6" id="KW-0378">Hydrolase</keyword>
<evidence type="ECO:0000256" key="5">
    <source>
        <dbReference type="ARBA" id="ARBA00023049"/>
    </source>
</evidence>
<comment type="caution">
    <text evidence="8">The sequence shown here is derived from an EMBL/GenBank/DDBJ whole genome shotgun (WGS) entry which is preliminary data.</text>
</comment>
<dbReference type="EMBL" id="BBLT01000001">
    <property type="protein sequence ID" value="GAL83393.1"/>
    <property type="molecule type" value="Genomic_DNA"/>
</dbReference>
<dbReference type="InterPro" id="IPR001915">
    <property type="entry name" value="Peptidase_M48"/>
</dbReference>
<dbReference type="PANTHER" id="PTHR22726:SF24">
    <property type="entry name" value="M48 FAMILY METALLOPEPTIDASE"/>
    <property type="match status" value="1"/>
</dbReference>
<evidence type="ECO:0000256" key="6">
    <source>
        <dbReference type="RuleBase" id="RU003983"/>
    </source>
</evidence>
<name>A0A098LB43_9BACT</name>
<dbReference type="Pfam" id="PF01435">
    <property type="entry name" value="Peptidase_M48"/>
    <property type="match status" value="1"/>
</dbReference>
<evidence type="ECO:0000259" key="7">
    <source>
        <dbReference type="Pfam" id="PF01435"/>
    </source>
</evidence>
<keyword evidence="5 6" id="KW-0482">Metalloprotease</keyword>
<dbReference type="PROSITE" id="PS51257">
    <property type="entry name" value="PROKAR_LIPOPROTEIN"/>
    <property type="match status" value="1"/>
</dbReference>
<dbReference type="eggNOG" id="COG0501">
    <property type="taxonomic scope" value="Bacteria"/>
</dbReference>
<dbReference type="STRING" id="153721.MYP_619"/>
<evidence type="ECO:0000256" key="2">
    <source>
        <dbReference type="ARBA" id="ARBA00022723"/>
    </source>
</evidence>
<comment type="similarity">
    <text evidence="6">Belongs to the peptidase M48 family.</text>
</comment>
<dbReference type="GO" id="GO:0051603">
    <property type="term" value="P:proteolysis involved in protein catabolic process"/>
    <property type="evidence" value="ECO:0007669"/>
    <property type="project" value="TreeGrafter"/>
</dbReference>
<evidence type="ECO:0000313" key="8">
    <source>
        <dbReference type="EMBL" id="GAL83393.1"/>
    </source>
</evidence>
<proteinExistence type="inferred from homology"/>
<evidence type="ECO:0000256" key="1">
    <source>
        <dbReference type="ARBA" id="ARBA00022670"/>
    </source>
</evidence>
<evidence type="ECO:0000313" key="9">
    <source>
        <dbReference type="Proteomes" id="UP000030185"/>
    </source>
</evidence>
<evidence type="ECO:0000256" key="4">
    <source>
        <dbReference type="ARBA" id="ARBA00022833"/>
    </source>
</evidence>
<keyword evidence="2" id="KW-0479">Metal-binding</keyword>
<sequence>MEMLNKVKLILLSFAIVIGCSKVPVTGRKQLDIVPNSQVLALAKTEYNEFLRTNKVVNNTSQAEEVEKVGRNIANAVEAYMKKEKQTKLLEGYNWQFNLVEDSQINAWCMPGGKVVVFTGILPITKNDAGLATVMGHEIAHAVARHGNERMSQGLTAQLGGLALDVALSSKPNETRNLFMAAYGVGTNVGILLPYSRLQESEADRIGLIFMSMAGYDPREAINFWERMEKASQGGEPPEFLSTHPSHKTRIEELKKQLPEALRYYNQAVSRR</sequence>
<dbReference type="InterPro" id="IPR051156">
    <property type="entry name" value="Mito/Outer_Membr_Metalloprot"/>
</dbReference>
<dbReference type="PANTHER" id="PTHR22726">
    <property type="entry name" value="METALLOENDOPEPTIDASE OMA1"/>
    <property type="match status" value="1"/>
</dbReference>
<gene>
    <name evidence="8" type="ORF">MYP_619</name>
</gene>
<reference evidence="8 9" key="1">
    <citation type="submission" date="2014-09" db="EMBL/GenBank/DDBJ databases">
        <title>Sporocytophaga myxococcoides PG-01 genome sequencing.</title>
        <authorList>
            <person name="Liu L."/>
            <person name="Gao P.J."/>
            <person name="Chen G.J."/>
            <person name="Wang L.S."/>
        </authorList>
    </citation>
    <scope>NUCLEOTIDE SEQUENCE [LARGE SCALE GENOMIC DNA]</scope>
    <source>
        <strain evidence="8 9">PG-01</strain>
    </source>
</reference>
<protein>
    <submittedName>
        <fullName evidence="8">Peptidase M48</fullName>
    </submittedName>
</protein>